<evidence type="ECO:0000313" key="2">
    <source>
        <dbReference type="EnsemblPlants" id="OGLUM06G21420.1"/>
    </source>
</evidence>
<dbReference type="AlphaFoldDB" id="A0A0E0ABK9"/>
<dbReference type="HOGENOM" id="CLU_1963040_0_0_1"/>
<reference evidence="2" key="2">
    <citation type="submission" date="2018-05" db="EMBL/GenBank/DDBJ databases">
        <title>OgluRS3 (Oryza glumaepatula Reference Sequence Version 3).</title>
        <authorList>
            <person name="Zhang J."/>
            <person name="Kudrna D."/>
            <person name="Lee S."/>
            <person name="Talag J."/>
            <person name="Welchert J."/>
            <person name="Wing R.A."/>
        </authorList>
    </citation>
    <scope>NUCLEOTIDE SEQUENCE [LARGE SCALE GENOMIC DNA]</scope>
</reference>
<proteinExistence type="predicted"/>
<reference evidence="2" key="1">
    <citation type="submission" date="2015-04" db="UniProtKB">
        <authorList>
            <consortium name="EnsemblPlants"/>
        </authorList>
    </citation>
    <scope>IDENTIFICATION</scope>
</reference>
<dbReference type="Proteomes" id="UP000026961">
    <property type="component" value="Chromosome 6"/>
</dbReference>
<evidence type="ECO:0000313" key="3">
    <source>
        <dbReference type="Proteomes" id="UP000026961"/>
    </source>
</evidence>
<sequence length="128" mass="13937">MGKSQFSPLFSPRGASGPAGLSGEPPLAAGNELRRLARGGLRCAASRKCGQIDDDFKSIRLTSIASKRKLAVEEQTVAEIVIVDESLCSRGSCFPLYLIIYIMYWQDQEVQSHMTCRGDSAMILCLPP</sequence>
<keyword evidence="3" id="KW-1185">Reference proteome</keyword>
<dbReference type="Gramene" id="OGLUM06G21420.1">
    <property type="protein sequence ID" value="OGLUM06G21420.1"/>
    <property type="gene ID" value="OGLUM06G21420"/>
</dbReference>
<feature type="region of interest" description="Disordered" evidence="1">
    <location>
        <begin position="1"/>
        <end position="27"/>
    </location>
</feature>
<evidence type="ECO:0000256" key="1">
    <source>
        <dbReference type="SAM" id="MobiDB-lite"/>
    </source>
</evidence>
<organism evidence="2">
    <name type="scientific">Oryza glumipatula</name>
    <dbReference type="NCBI Taxonomy" id="40148"/>
    <lineage>
        <taxon>Eukaryota</taxon>
        <taxon>Viridiplantae</taxon>
        <taxon>Streptophyta</taxon>
        <taxon>Embryophyta</taxon>
        <taxon>Tracheophyta</taxon>
        <taxon>Spermatophyta</taxon>
        <taxon>Magnoliopsida</taxon>
        <taxon>Liliopsida</taxon>
        <taxon>Poales</taxon>
        <taxon>Poaceae</taxon>
        <taxon>BOP clade</taxon>
        <taxon>Oryzoideae</taxon>
        <taxon>Oryzeae</taxon>
        <taxon>Oryzinae</taxon>
        <taxon>Oryza</taxon>
    </lineage>
</organism>
<name>A0A0E0ABK9_9ORYZ</name>
<dbReference type="EnsemblPlants" id="OGLUM06G21420.1">
    <property type="protein sequence ID" value="OGLUM06G21420.1"/>
    <property type="gene ID" value="OGLUM06G21420"/>
</dbReference>
<accession>A0A0E0ABK9</accession>
<protein>
    <submittedName>
        <fullName evidence="2">Uncharacterized protein</fullName>
    </submittedName>
</protein>